<dbReference type="PROSITE" id="PS51186">
    <property type="entry name" value="GNAT"/>
    <property type="match status" value="1"/>
</dbReference>
<accession>A0A132MV33</accession>
<dbReference type="Pfam" id="PF13508">
    <property type="entry name" value="Acetyltransf_7"/>
    <property type="match status" value="1"/>
</dbReference>
<organism evidence="2 3">
    <name type="scientific">Carbonactinospora thermoautotrophica</name>
    <dbReference type="NCBI Taxonomy" id="1469144"/>
    <lineage>
        <taxon>Bacteria</taxon>
        <taxon>Bacillati</taxon>
        <taxon>Actinomycetota</taxon>
        <taxon>Actinomycetes</taxon>
        <taxon>Kitasatosporales</taxon>
        <taxon>Carbonactinosporaceae</taxon>
        <taxon>Carbonactinospora</taxon>
    </lineage>
</organism>
<feature type="domain" description="N-acetyltransferase" evidence="1">
    <location>
        <begin position="114"/>
        <end position="245"/>
    </location>
</feature>
<name>A0A132MV33_9ACTN</name>
<evidence type="ECO:0000313" key="2">
    <source>
        <dbReference type="EMBL" id="KWX01711.1"/>
    </source>
</evidence>
<dbReference type="GO" id="GO:0016747">
    <property type="term" value="F:acyltransferase activity, transferring groups other than amino-acyl groups"/>
    <property type="evidence" value="ECO:0007669"/>
    <property type="project" value="InterPro"/>
</dbReference>
<dbReference type="SUPFAM" id="SSF55729">
    <property type="entry name" value="Acyl-CoA N-acyltransferases (Nat)"/>
    <property type="match status" value="1"/>
</dbReference>
<dbReference type="PATRIC" id="fig|1469144.10.peg.2967"/>
<comment type="caution">
    <text evidence="2">The sequence shown here is derived from an EMBL/GenBank/DDBJ whole genome shotgun (WGS) entry which is preliminary data.</text>
</comment>
<dbReference type="EMBL" id="LAXD01000001">
    <property type="protein sequence ID" value="KWX01711.1"/>
    <property type="molecule type" value="Genomic_DNA"/>
</dbReference>
<dbReference type="InterPro" id="IPR000182">
    <property type="entry name" value="GNAT_dom"/>
</dbReference>
<reference evidence="3" key="1">
    <citation type="submission" date="2015-04" db="EMBL/GenBank/DDBJ databases">
        <title>Physiological reanalysis, assessment of diazotrophy, and genome sequences of multiple isolates of Streptomyces thermoautotrophicus.</title>
        <authorList>
            <person name="MacKellar D.C."/>
            <person name="Lieber L."/>
            <person name="Norman J."/>
            <person name="Bolger A."/>
            <person name="Tobin C."/>
            <person name="Murray J.W."/>
            <person name="Chang R."/>
            <person name="Ford T."/>
            <person name="Nguyen P.Q."/>
            <person name="Woodward J."/>
            <person name="Permingeat H."/>
            <person name="Joshi N.S."/>
            <person name="Silver P.A."/>
            <person name="Usadel B."/>
            <person name="Rutherford A.W."/>
            <person name="Friesen M."/>
            <person name="Prell J."/>
        </authorList>
    </citation>
    <scope>NUCLEOTIDE SEQUENCE [LARGE SCALE GENOMIC DNA]</scope>
    <source>
        <strain evidence="3">H1</strain>
    </source>
</reference>
<dbReference type="CDD" id="cd04301">
    <property type="entry name" value="NAT_SF"/>
    <property type="match status" value="1"/>
</dbReference>
<dbReference type="InterPro" id="IPR016181">
    <property type="entry name" value="Acyl_CoA_acyltransferase"/>
</dbReference>
<dbReference type="AlphaFoldDB" id="A0A132MV33"/>
<dbReference type="OrthoDB" id="4208at2"/>
<proteinExistence type="predicted"/>
<dbReference type="Gene3D" id="3.40.630.30">
    <property type="match status" value="1"/>
</dbReference>
<evidence type="ECO:0000259" key="1">
    <source>
        <dbReference type="PROSITE" id="PS51186"/>
    </source>
</evidence>
<gene>
    <name evidence="2" type="ORF">LI90_2743</name>
</gene>
<dbReference type="STRING" id="1469144.LI90_2743"/>
<keyword evidence="3" id="KW-1185">Reference proteome</keyword>
<dbReference type="Proteomes" id="UP000070188">
    <property type="component" value="Unassembled WGS sequence"/>
</dbReference>
<sequence length="245" mass="26810">MPGVELHARNAAAMWESIASACGEVIARTRDVSVTVPSPYHSLRAILLRWPQDPEAVARTVTGLVLARDVPRRTVEDAFGVLPMEAYGFVARDPMAVMVRDPGPVPGERPEGVEVVRVTDPDQLAVTERVIVDGFPQTHLQPWAPGRSLPLQVLDLPGWTVWLARRDGQPAGGGYVYDDTAVGGAYWIATLPEHRGKGVARALVRTMLENMPDRPMTLTSTAAGEPLYRSLGFGEVSRSWWWNPA</sequence>
<evidence type="ECO:0000313" key="3">
    <source>
        <dbReference type="Proteomes" id="UP000070188"/>
    </source>
</evidence>
<dbReference type="RefSeq" id="WP_066888361.1">
    <property type="nucleotide sequence ID" value="NZ_JYIJ01000018.1"/>
</dbReference>
<protein>
    <submittedName>
        <fullName evidence="2">Putative GCN5-related N-acetyltransferase</fullName>
    </submittedName>
</protein>
<keyword evidence="2" id="KW-0808">Transferase</keyword>